<sequence>MSTLVEGDKSSKPVCPLIGTRYSKNEHRCSSSDLCFISADIMKLRNTVSYIKHHLIDNKDTTDDKKTVVVSNYEMDNIFPIKSEDGLKMLENKLEDIEYFHKLVSTIAFTIGGIKSLSKMTTSTMRIMFSDEFIADYSWKGQKKKKSLEASPIHKVIISRQYSYQLFFIIYNFNIYEQVSHP</sequence>
<dbReference type="EnsemblMetazoa" id="XM_029492014.1">
    <property type="protein sequence ID" value="XP_029347874.1"/>
    <property type="gene ID" value="LOC107882883"/>
</dbReference>
<evidence type="ECO:0000313" key="3">
    <source>
        <dbReference type="Proteomes" id="UP000007819"/>
    </source>
</evidence>
<protein>
    <recommendedName>
        <fullName evidence="1">DUF4806 domain-containing protein</fullName>
    </recommendedName>
</protein>
<reference evidence="2" key="2">
    <citation type="submission" date="2022-06" db="UniProtKB">
        <authorList>
            <consortium name="EnsemblMetazoa"/>
        </authorList>
    </citation>
    <scope>IDENTIFICATION</scope>
</reference>
<evidence type="ECO:0000259" key="1">
    <source>
        <dbReference type="Pfam" id="PF16064"/>
    </source>
</evidence>
<name>A0A8R2JW14_ACYPI</name>
<dbReference type="Pfam" id="PF16064">
    <property type="entry name" value="DUF4806"/>
    <property type="match status" value="1"/>
</dbReference>
<organism evidence="2 3">
    <name type="scientific">Acyrthosiphon pisum</name>
    <name type="common">Pea aphid</name>
    <dbReference type="NCBI Taxonomy" id="7029"/>
    <lineage>
        <taxon>Eukaryota</taxon>
        <taxon>Metazoa</taxon>
        <taxon>Ecdysozoa</taxon>
        <taxon>Arthropoda</taxon>
        <taxon>Hexapoda</taxon>
        <taxon>Insecta</taxon>
        <taxon>Pterygota</taxon>
        <taxon>Neoptera</taxon>
        <taxon>Paraneoptera</taxon>
        <taxon>Hemiptera</taxon>
        <taxon>Sternorrhyncha</taxon>
        <taxon>Aphidomorpha</taxon>
        <taxon>Aphidoidea</taxon>
        <taxon>Aphididae</taxon>
        <taxon>Macrosiphini</taxon>
        <taxon>Acyrthosiphon</taxon>
    </lineage>
</organism>
<dbReference type="GeneID" id="107882883"/>
<dbReference type="OrthoDB" id="6750806at2759"/>
<keyword evidence="3" id="KW-1185">Reference proteome</keyword>
<proteinExistence type="predicted"/>
<dbReference type="Proteomes" id="UP000007819">
    <property type="component" value="Unassembled WGS sequence"/>
</dbReference>
<dbReference type="RefSeq" id="XP_029347874.1">
    <property type="nucleotide sequence ID" value="XM_029492014.1"/>
</dbReference>
<evidence type="ECO:0000313" key="2">
    <source>
        <dbReference type="EnsemblMetazoa" id="XP_029347874.1"/>
    </source>
</evidence>
<dbReference type="InterPro" id="IPR032071">
    <property type="entry name" value="DUF4806"/>
</dbReference>
<feature type="domain" description="DUF4806" evidence="1">
    <location>
        <begin position="78"/>
        <end position="151"/>
    </location>
</feature>
<dbReference type="AlphaFoldDB" id="A0A8R2JW14"/>
<dbReference type="KEGG" id="api:107882883"/>
<reference evidence="3" key="1">
    <citation type="submission" date="2010-06" db="EMBL/GenBank/DDBJ databases">
        <authorList>
            <person name="Jiang H."/>
            <person name="Abraham K."/>
            <person name="Ali S."/>
            <person name="Alsbrooks S.L."/>
            <person name="Anim B.N."/>
            <person name="Anosike U.S."/>
            <person name="Attaway T."/>
            <person name="Bandaranaike D.P."/>
            <person name="Battles P.K."/>
            <person name="Bell S.N."/>
            <person name="Bell A.V."/>
            <person name="Beltran B."/>
            <person name="Bickham C."/>
            <person name="Bustamante Y."/>
            <person name="Caleb T."/>
            <person name="Canada A."/>
            <person name="Cardenas V."/>
            <person name="Carter K."/>
            <person name="Chacko J."/>
            <person name="Chandrabose M.N."/>
            <person name="Chavez D."/>
            <person name="Chavez A."/>
            <person name="Chen L."/>
            <person name="Chu H.-S."/>
            <person name="Claassen K.J."/>
            <person name="Cockrell R."/>
            <person name="Collins M."/>
            <person name="Cooper J.A."/>
            <person name="Cree A."/>
            <person name="Curry S.M."/>
            <person name="Da Y."/>
            <person name="Dao M.D."/>
            <person name="Das B."/>
            <person name="Davila M.-L."/>
            <person name="Davy-Carroll L."/>
            <person name="Denson S."/>
            <person name="Dinh H."/>
            <person name="Ebong V.E."/>
            <person name="Edwards J.R."/>
            <person name="Egan A."/>
            <person name="El-Daye J."/>
            <person name="Escobedo L."/>
            <person name="Fernandez S."/>
            <person name="Fernando P.R."/>
            <person name="Flagg N."/>
            <person name="Forbes L.D."/>
            <person name="Fowler R.G."/>
            <person name="Fu Q."/>
            <person name="Gabisi R.A."/>
            <person name="Ganer J."/>
            <person name="Garbino Pronczuk A."/>
            <person name="Garcia R.M."/>
            <person name="Garner T."/>
            <person name="Garrett T.E."/>
            <person name="Gonzalez D.A."/>
            <person name="Hamid H."/>
            <person name="Hawkins E.S."/>
            <person name="Hirani K."/>
            <person name="Hogues M.E."/>
            <person name="Hollins B."/>
            <person name="Hsiao C.-H."/>
            <person name="Jabil R."/>
            <person name="James M.L."/>
            <person name="Jhangiani S.N."/>
            <person name="Johnson B."/>
            <person name="Johnson Q."/>
            <person name="Joshi V."/>
            <person name="Kalu J.B."/>
            <person name="Kam C."/>
            <person name="Kashfia A."/>
            <person name="Keebler J."/>
            <person name="Kisamo H."/>
            <person name="Kovar C.L."/>
            <person name="Lago L.A."/>
            <person name="Lai C.-Y."/>
            <person name="Laidlaw J."/>
            <person name="Lara F."/>
            <person name="Le T.-K."/>
            <person name="Lee S.L."/>
            <person name="Legall F.H."/>
            <person name="Lemon S.J."/>
            <person name="Lewis L.R."/>
            <person name="Li B."/>
            <person name="Liu Y."/>
            <person name="Liu Y.-S."/>
            <person name="Lopez J."/>
            <person name="Lozado R.J."/>
            <person name="Lu J."/>
            <person name="Madu R.C."/>
            <person name="Maheshwari M."/>
            <person name="Maheshwari R."/>
            <person name="Malloy K."/>
            <person name="Martinez E."/>
            <person name="Mathew T."/>
            <person name="Mercado I.C."/>
            <person name="Mercado C."/>
            <person name="Meyer B."/>
            <person name="Montgomery K."/>
            <person name="Morgan M.B."/>
            <person name="Munidasa M."/>
            <person name="Nazareth L.V."/>
            <person name="Nelson J."/>
            <person name="Ng B.M."/>
            <person name="Nguyen N.B."/>
            <person name="Nguyen P.Q."/>
            <person name="Nguyen T."/>
            <person name="Obregon M."/>
            <person name="Okwuonu G.O."/>
            <person name="Onwere C.G."/>
            <person name="Orozco G."/>
            <person name="Parra A."/>
            <person name="Patel S."/>
            <person name="Patil S."/>
            <person name="Perez A."/>
            <person name="Perez Y."/>
            <person name="Pham C."/>
            <person name="Primus E.L."/>
            <person name="Pu L.-L."/>
            <person name="Puazo M."/>
            <person name="Qin X."/>
            <person name="Quiroz J.B."/>
            <person name="Reese J."/>
            <person name="Richards S."/>
            <person name="Rives C.M."/>
            <person name="Robberts R."/>
            <person name="Ruiz S.J."/>
            <person name="Ruiz M.J."/>
            <person name="Santibanez J."/>
            <person name="Schneider B.W."/>
            <person name="Sisson I."/>
            <person name="Smith M."/>
            <person name="Sodergren E."/>
            <person name="Song X.-Z."/>
            <person name="Song B.B."/>
            <person name="Summersgill H."/>
            <person name="Thelus R."/>
            <person name="Thornton R.D."/>
            <person name="Trejos Z.Y."/>
            <person name="Usmani K."/>
            <person name="Vattathil S."/>
            <person name="Villasana D."/>
            <person name="Walker D.L."/>
            <person name="Wang S."/>
            <person name="Wang K."/>
            <person name="White C.S."/>
            <person name="Williams A.C."/>
            <person name="Williamson J."/>
            <person name="Wilson K."/>
            <person name="Woghiren I.O."/>
            <person name="Woodworth J.R."/>
            <person name="Worley K.C."/>
            <person name="Wright R.A."/>
            <person name="Wu W."/>
            <person name="Young L."/>
            <person name="Zhang L."/>
            <person name="Zhang J."/>
            <person name="Zhu Y."/>
            <person name="Muzny D.M."/>
            <person name="Weinstock G."/>
            <person name="Gibbs R.A."/>
        </authorList>
    </citation>
    <scope>NUCLEOTIDE SEQUENCE [LARGE SCALE GENOMIC DNA]</scope>
    <source>
        <strain evidence="3">LSR1</strain>
    </source>
</reference>
<accession>A0A8R2JW14</accession>